<sequence>MPSTLDLASVFSKSRSPRLNGTGTGTDEHRAARLHKKPSTTIRYQSVAPASYEPPQFDRIAHLAALSRAATQDRLNEQVVQPRSPRLNVTVDVPSIPRAYARATVTSFSSTSTVGKPPVIPVIPVIPRRTASAPTRDAVLPLVTTMEVPQPSRPQLAPTRSVSSSSKKLQKKSTGTFFSAKGKRRLQELIWKSPKPENQALPRRGQGENERGESSSPWFSDEDVKVAMDKLHNPAAIIKPSDALELSPRNVYLRLTSCDALRILQPLYPPAFLATTVRRKVIRAAFGGSFGIFPEILPKSEALRGFGNFAFLSLEAQRHAPQLPGAPGLFFDVDGTKMPYEVECRVMVRTSPDKWLYVGQYTFVRTGTMSGEEWNAQNSVARLSWAREISEGKKRYRVIRARIKLRYEFGREPTAGEVRAKEDEDREDPIEVKVRDALRDLGEGKETMHIWAMKCVGYDYAFQKRLVKLAGEQKA</sequence>
<dbReference type="RefSeq" id="XP_007765704.1">
    <property type="nucleotide sequence ID" value="XM_007767514.1"/>
</dbReference>
<feature type="domain" description="DUF6697" evidence="2">
    <location>
        <begin position="276"/>
        <end position="468"/>
    </location>
</feature>
<evidence type="ECO:0000313" key="4">
    <source>
        <dbReference type="Proteomes" id="UP000053558"/>
    </source>
</evidence>
<keyword evidence="4" id="KW-1185">Reference proteome</keyword>
<dbReference type="EMBL" id="JH711575">
    <property type="protein sequence ID" value="EIW83821.1"/>
    <property type="molecule type" value="Genomic_DNA"/>
</dbReference>
<dbReference type="AlphaFoldDB" id="A0A5M3MYZ6"/>
<dbReference type="Pfam" id="PF20411">
    <property type="entry name" value="DUF6697"/>
    <property type="match status" value="1"/>
</dbReference>
<proteinExistence type="predicted"/>
<gene>
    <name evidence="3" type="ORF">CONPUDRAFT_163116</name>
</gene>
<feature type="region of interest" description="Disordered" evidence="1">
    <location>
        <begin position="147"/>
        <end position="176"/>
    </location>
</feature>
<accession>A0A5M3MYZ6</accession>
<evidence type="ECO:0000313" key="3">
    <source>
        <dbReference type="EMBL" id="EIW83821.1"/>
    </source>
</evidence>
<organism evidence="3 4">
    <name type="scientific">Coniophora puteana (strain RWD-64-598)</name>
    <name type="common">Brown rot fungus</name>
    <dbReference type="NCBI Taxonomy" id="741705"/>
    <lineage>
        <taxon>Eukaryota</taxon>
        <taxon>Fungi</taxon>
        <taxon>Dikarya</taxon>
        <taxon>Basidiomycota</taxon>
        <taxon>Agaricomycotina</taxon>
        <taxon>Agaricomycetes</taxon>
        <taxon>Agaricomycetidae</taxon>
        <taxon>Boletales</taxon>
        <taxon>Coniophorineae</taxon>
        <taxon>Coniophoraceae</taxon>
        <taxon>Coniophora</taxon>
    </lineage>
</organism>
<dbReference type="InterPro" id="IPR046520">
    <property type="entry name" value="DUF6697"/>
</dbReference>
<name>A0A5M3MYZ6_CONPW</name>
<dbReference type="KEGG" id="cput:CONPUDRAFT_163116"/>
<evidence type="ECO:0000256" key="1">
    <source>
        <dbReference type="SAM" id="MobiDB-lite"/>
    </source>
</evidence>
<protein>
    <recommendedName>
        <fullName evidence="2">DUF6697 domain-containing protein</fullName>
    </recommendedName>
</protein>
<evidence type="ECO:0000259" key="2">
    <source>
        <dbReference type="Pfam" id="PF20411"/>
    </source>
</evidence>
<comment type="caution">
    <text evidence="3">The sequence shown here is derived from an EMBL/GenBank/DDBJ whole genome shotgun (WGS) entry which is preliminary data.</text>
</comment>
<dbReference type="OrthoDB" id="3176940at2759"/>
<feature type="region of interest" description="Disordered" evidence="1">
    <location>
        <begin position="189"/>
        <end position="219"/>
    </location>
</feature>
<reference evidence="4" key="1">
    <citation type="journal article" date="2012" name="Science">
        <title>The Paleozoic origin of enzymatic lignin decomposition reconstructed from 31 fungal genomes.</title>
        <authorList>
            <person name="Floudas D."/>
            <person name="Binder M."/>
            <person name="Riley R."/>
            <person name="Barry K."/>
            <person name="Blanchette R.A."/>
            <person name="Henrissat B."/>
            <person name="Martinez A.T."/>
            <person name="Otillar R."/>
            <person name="Spatafora J.W."/>
            <person name="Yadav J.S."/>
            <person name="Aerts A."/>
            <person name="Benoit I."/>
            <person name="Boyd A."/>
            <person name="Carlson A."/>
            <person name="Copeland A."/>
            <person name="Coutinho P.M."/>
            <person name="de Vries R.P."/>
            <person name="Ferreira P."/>
            <person name="Findley K."/>
            <person name="Foster B."/>
            <person name="Gaskell J."/>
            <person name="Glotzer D."/>
            <person name="Gorecki P."/>
            <person name="Heitman J."/>
            <person name="Hesse C."/>
            <person name="Hori C."/>
            <person name="Igarashi K."/>
            <person name="Jurgens J.A."/>
            <person name="Kallen N."/>
            <person name="Kersten P."/>
            <person name="Kohler A."/>
            <person name="Kuees U."/>
            <person name="Kumar T.K.A."/>
            <person name="Kuo A."/>
            <person name="LaButti K."/>
            <person name="Larrondo L.F."/>
            <person name="Lindquist E."/>
            <person name="Ling A."/>
            <person name="Lombard V."/>
            <person name="Lucas S."/>
            <person name="Lundell T."/>
            <person name="Martin R."/>
            <person name="McLaughlin D.J."/>
            <person name="Morgenstern I."/>
            <person name="Morin E."/>
            <person name="Murat C."/>
            <person name="Nagy L.G."/>
            <person name="Nolan M."/>
            <person name="Ohm R.A."/>
            <person name="Patyshakuliyeva A."/>
            <person name="Rokas A."/>
            <person name="Ruiz-Duenas F.J."/>
            <person name="Sabat G."/>
            <person name="Salamov A."/>
            <person name="Samejima M."/>
            <person name="Schmutz J."/>
            <person name="Slot J.C."/>
            <person name="St John F."/>
            <person name="Stenlid J."/>
            <person name="Sun H."/>
            <person name="Sun S."/>
            <person name="Syed K."/>
            <person name="Tsang A."/>
            <person name="Wiebenga A."/>
            <person name="Young D."/>
            <person name="Pisabarro A."/>
            <person name="Eastwood D.C."/>
            <person name="Martin F."/>
            <person name="Cullen D."/>
            <person name="Grigoriev I.V."/>
            <person name="Hibbett D.S."/>
        </authorList>
    </citation>
    <scope>NUCLEOTIDE SEQUENCE [LARGE SCALE GENOMIC DNA]</scope>
    <source>
        <strain evidence="4">RWD-64-598 SS2</strain>
    </source>
</reference>
<dbReference type="GeneID" id="19204857"/>
<dbReference type="Proteomes" id="UP000053558">
    <property type="component" value="Unassembled WGS sequence"/>
</dbReference>